<reference evidence="19 20" key="1">
    <citation type="submission" date="2019-03" db="EMBL/GenBank/DDBJ databases">
        <title>Genomic Encyclopedia of Type Strains, Phase IV (KMG-IV): sequencing the most valuable type-strain genomes for metagenomic binning, comparative biology and taxonomic classification.</title>
        <authorList>
            <person name="Goeker M."/>
        </authorList>
    </citation>
    <scope>NUCLEOTIDE SEQUENCE [LARGE SCALE GENOMIC DNA]</scope>
    <source>
        <strain evidence="19 20">DSM 46831</strain>
    </source>
</reference>
<proteinExistence type="predicted"/>
<dbReference type="InterPro" id="IPR023346">
    <property type="entry name" value="Lysozyme-like_dom_sf"/>
</dbReference>
<dbReference type="InterPro" id="IPR036950">
    <property type="entry name" value="PBP_transglycosylase"/>
</dbReference>
<dbReference type="InterPro" id="IPR001460">
    <property type="entry name" value="PCN-bd_Tpept"/>
</dbReference>
<dbReference type="RefSeq" id="WP_131848044.1">
    <property type="nucleotide sequence ID" value="NZ_SLXV01000006.1"/>
</dbReference>
<dbReference type="Pfam" id="PF00912">
    <property type="entry name" value="Transgly"/>
    <property type="match status" value="1"/>
</dbReference>
<dbReference type="GO" id="GO:0009252">
    <property type="term" value="P:peptidoglycan biosynthetic process"/>
    <property type="evidence" value="ECO:0007669"/>
    <property type="project" value="UniProtKB-KW"/>
</dbReference>
<organism evidence="19 20">
    <name type="scientific">Baia soyae</name>
    <dbReference type="NCBI Taxonomy" id="1544746"/>
    <lineage>
        <taxon>Bacteria</taxon>
        <taxon>Bacillati</taxon>
        <taxon>Bacillota</taxon>
        <taxon>Bacilli</taxon>
        <taxon>Bacillales</taxon>
        <taxon>Thermoactinomycetaceae</taxon>
        <taxon>Baia</taxon>
    </lineage>
</organism>
<comment type="catalytic activity">
    <reaction evidence="14">
        <text>Preferential cleavage: (Ac)2-L-Lys-D-Ala-|-D-Ala. Also transpeptidation of peptidyl-alanyl moieties that are N-acyl substituents of D-alanine.</text>
        <dbReference type="EC" id="3.4.16.4"/>
    </reaction>
</comment>
<dbReference type="InterPro" id="IPR001264">
    <property type="entry name" value="Glyco_trans_51"/>
</dbReference>
<keyword evidence="8" id="KW-0133">Cell shape</keyword>
<sequence length="806" mass="89649">MDKSRRKTNKPRRKKWKLIFLTLLTVIFLIAGGITAVIVQGKTFDLDQLGNIQNNSAIYDLDGTKVAELGNFQREIVSLSDIKKTNPLLPQAFLKVEDVRYYQHSGIDFYALGRAVYANIIQRDKAQGASTITMQVAGNVILEDRRKTYTRKVKEIATAWNLEQKYNKDQILEAYLNYIYFGNNVRGIQMASKIYFGKDVTKNRLTISEIAFLAGLPKAPEAYNPYASEKSAQRAIERRKIVLTEMAEKNEMNALITEDEKQKALRQPLGTDEKYLVRYGKKDGYQPYKQFVLKELTERFGIIPSDVESRGFRIYTGINTRAQAETDRVLKQDSTYKKQAILDGGSATVDPRTGLIAAIGGGRHYEGQGFRINGQLPIQPGSAIKPLTVYAPAIEKSGGDINEYTIIPDRAITINGYSPRNYDRIFRGDVPLSEVVKSSLNAATVWLLDNKVEVANAFQTAQKLGLPLEEADKNIAPLALGGLTKGVSPLQLAQAYTALANNGVVIKAHAVREVKVTENGVEQSIPPQSEPEKKRVFSPKTAYYMTRILEQVVESGTGRSAQLAGGRPAAGKTGTTNNNVAAWFAGYTPQYVTVAMVYNTSKTPLENRVDDLTGGHYATTIFKDVMNKALSGVPVVGFSKPSGVEEPTPPYTFQAPQLQATYSKEAQAIQVNWSSPSDRVTYQLQRSEDGSNFGTIFEGAGTSYTDQNIQIPGYNFMGGQSKSYYYRVNAIDSQTGESHTSSPVKVDINSTQSRPQQPDQRPKSFPPRQPEQSPSNQERPNRQPNQENQQQQQENQQNPPDRRPFP</sequence>
<keyword evidence="6" id="KW-0812">Transmembrane</keyword>
<keyword evidence="13" id="KW-0961">Cell wall biogenesis/degradation</keyword>
<evidence type="ECO:0000256" key="8">
    <source>
        <dbReference type="ARBA" id="ARBA00022960"/>
    </source>
</evidence>
<name>A0A4R2SAW4_9BACL</name>
<dbReference type="Pfam" id="PF00905">
    <property type="entry name" value="Transpeptidase"/>
    <property type="match status" value="1"/>
</dbReference>
<evidence type="ECO:0000313" key="20">
    <source>
        <dbReference type="Proteomes" id="UP000294746"/>
    </source>
</evidence>
<keyword evidence="2" id="KW-0121">Carboxypeptidase</keyword>
<evidence type="ECO:0000256" key="4">
    <source>
        <dbReference type="ARBA" id="ARBA00022676"/>
    </source>
</evidence>
<dbReference type="SUPFAM" id="SSF53955">
    <property type="entry name" value="Lysozyme-like"/>
    <property type="match status" value="1"/>
</dbReference>
<dbReference type="PANTHER" id="PTHR32282:SF32">
    <property type="entry name" value="PENICILLIN-BINDING PROTEIN 2A"/>
    <property type="match status" value="1"/>
</dbReference>
<dbReference type="Gene3D" id="2.60.40.10">
    <property type="entry name" value="Immunoglobulins"/>
    <property type="match status" value="1"/>
</dbReference>
<gene>
    <name evidence="19" type="ORF">EDD57_10612</name>
</gene>
<evidence type="ECO:0000259" key="18">
    <source>
        <dbReference type="Pfam" id="PF00912"/>
    </source>
</evidence>
<evidence type="ECO:0000259" key="17">
    <source>
        <dbReference type="Pfam" id="PF00905"/>
    </source>
</evidence>
<keyword evidence="12" id="KW-0511">Multifunctional enzyme</keyword>
<comment type="caution">
    <text evidence="19">The sequence shown here is derived from an EMBL/GenBank/DDBJ whole genome shotgun (WGS) entry which is preliminary data.</text>
</comment>
<keyword evidence="10" id="KW-1133">Transmembrane helix</keyword>
<dbReference type="GO" id="GO:0071555">
    <property type="term" value="P:cell wall organization"/>
    <property type="evidence" value="ECO:0007669"/>
    <property type="project" value="UniProtKB-KW"/>
</dbReference>
<feature type="region of interest" description="Disordered" evidence="16">
    <location>
        <begin position="735"/>
        <end position="806"/>
    </location>
</feature>
<dbReference type="PANTHER" id="PTHR32282">
    <property type="entry name" value="BINDING PROTEIN TRANSPEPTIDASE, PUTATIVE-RELATED"/>
    <property type="match status" value="1"/>
</dbReference>
<protein>
    <submittedName>
        <fullName evidence="19">Penicillin-binding protein 2A</fullName>
    </submittedName>
</protein>
<evidence type="ECO:0000256" key="3">
    <source>
        <dbReference type="ARBA" id="ARBA00022670"/>
    </source>
</evidence>
<keyword evidence="1" id="KW-1003">Cell membrane</keyword>
<keyword evidence="9" id="KW-0573">Peptidoglycan synthesis</keyword>
<evidence type="ECO:0000256" key="5">
    <source>
        <dbReference type="ARBA" id="ARBA00022679"/>
    </source>
</evidence>
<accession>A0A4R2SAW4</accession>
<dbReference type="Gene3D" id="3.40.710.10">
    <property type="entry name" value="DD-peptidase/beta-lactamase superfamily"/>
    <property type="match status" value="1"/>
</dbReference>
<evidence type="ECO:0000256" key="15">
    <source>
        <dbReference type="ARBA" id="ARBA00049902"/>
    </source>
</evidence>
<keyword evidence="4" id="KW-0328">Glycosyltransferase</keyword>
<feature type="domain" description="Penicillin-binding protein transpeptidase" evidence="17">
    <location>
        <begin position="349"/>
        <end position="626"/>
    </location>
</feature>
<evidence type="ECO:0000256" key="7">
    <source>
        <dbReference type="ARBA" id="ARBA00022801"/>
    </source>
</evidence>
<evidence type="ECO:0000256" key="9">
    <source>
        <dbReference type="ARBA" id="ARBA00022984"/>
    </source>
</evidence>
<dbReference type="GO" id="GO:0008658">
    <property type="term" value="F:penicillin binding"/>
    <property type="evidence" value="ECO:0007669"/>
    <property type="project" value="InterPro"/>
</dbReference>
<evidence type="ECO:0000256" key="12">
    <source>
        <dbReference type="ARBA" id="ARBA00023268"/>
    </source>
</evidence>
<dbReference type="InterPro" id="IPR012338">
    <property type="entry name" value="Beta-lactam/transpept-like"/>
</dbReference>
<comment type="catalytic activity">
    <reaction evidence="15">
        <text>[GlcNAc-(1-&gt;4)-Mur2Ac(oyl-L-Ala-gamma-D-Glu-L-Lys-D-Ala-D-Ala)](n)-di-trans,octa-cis-undecaprenyl diphosphate + beta-D-GlcNAc-(1-&gt;4)-Mur2Ac(oyl-L-Ala-gamma-D-Glu-L-Lys-D-Ala-D-Ala)-di-trans,octa-cis-undecaprenyl diphosphate = [GlcNAc-(1-&gt;4)-Mur2Ac(oyl-L-Ala-gamma-D-Glu-L-Lys-D-Ala-D-Ala)](n+1)-di-trans,octa-cis-undecaprenyl diphosphate + di-trans,octa-cis-undecaprenyl diphosphate + H(+)</text>
        <dbReference type="Rhea" id="RHEA:23708"/>
        <dbReference type="Rhea" id="RHEA-COMP:9602"/>
        <dbReference type="Rhea" id="RHEA-COMP:9603"/>
        <dbReference type="ChEBI" id="CHEBI:15378"/>
        <dbReference type="ChEBI" id="CHEBI:58405"/>
        <dbReference type="ChEBI" id="CHEBI:60033"/>
        <dbReference type="ChEBI" id="CHEBI:78435"/>
        <dbReference type="EC" id="2.4.99.28"/>
    </reaction>
</comment>
<evidence type="ECO:0000256" key="11">
    <source>
        <dbReference type="ARBA" id="ARBA00023136"/>
    </source>
</evidence>
<dbReference type="Proteomes" id="UP000294746">
    <property type="component" value="Unassembled WGS sequence"/>
</dbReference>
<evidence type="ECO:0000256" key="13">
    <source>
        <dbReference type="ARBA" id="ARBA00023316"/>
    </source>
</evidence>
<evidence type="ECO:0000256" key="6">
    <source>
        <dbReference type="ARBA" id="ARBA00022692"/>
    </source>
</evidence>
<dbReference type="SUPFAM" id="SSF56601">
    <property type="entry name" value="beta-lactamase/transpeptidase-like"/>
    <property type="match status" value="1"/>
</dbReference>
<evidence type="ECO:0000256" key="2">
    <source>
        <dbReference type="ARBA" id="ARBA00022645"/>
    </source>
</evidence>
<dbReference type="InterPro" id="IPR013783">
    <property type="entry name" value="Ig-like_fold"/>
</dbReference>
<dbReference type="OrthoDB" id="9766909at2"/>
<dbReference type="GO" id="GO:0030288">
    <property type="term" value="C:outer membrane-bounded periplasmic space"/>
    <property type="evidence" value="ECO:0007669"/>
    <property type="project" value="TreeGrafter"/>
</dbReference>
<dbReference type="GO" id="GO:0009002">
    <property type="term" value="F:serine-type D-Ala-D-Ala carboxypeptidase activity"/>
    <property type="evidence" value="ECO:0007669"/>
    <property type="project" value="UniProtKB-EC"/>
</dbReference>
<keyword evidence="11" id="KW-0472">Membrane</keyword>
<feature type="compositionally biased region" description="Low complexity" evidence="16">
    <location>
        <begin position="776"/>
        <end position="799"/>
    </location>
</feature>
<dbReference type="EMBL" id="SLXV01000006">
    <property type="protein sequence ID" value="TCP69698.1"/>
    <property type="molecule type" value="Genomic_DNA"/>
</dbReference>
<keyword evidence="7" id="KW-0378">Hydrolase</keyword>
<keyword evidence="5" id="KW-0808">Transferase</keyword>
<dbReference type="Gene3D" id="1.10.3810.10">
    <property type="entry name" value="Biosynthetic peptidoglycan transglycosylase-like"/>
    <property type="match status" value="1"/>
</dbReference>
<dbReference type="GO" id="GO:0006508">
    <property type="term" value="P:proteolysis"/>
    <property type="evidence" value="ECO:0007669"/>
    <property type="project" value="UniProtKB-KW"/>
</dbReference>
<dbReference type="GO" id="GO:0008955">
    <property type="term" value="F:peptidoglycan glycosyltransferase activity"/>
    <property type="evidence" value="ECO:0007669"/>
    <property type="project" value="UniProtKB-EC"/>
</dbReference>
<keyword evidence="3" id="KW-0645">Protease</keyword>
<feature type="domain" description="Glycosyl transferase family 51" evidence="18">
    <location>
        <begin position="63"/>
        <end position="246"/>
    </location>
</feature>
<feature type="compositionally biased region" description="Polar residues" evidence="16">
    <location>
        <begin position="735"/>
        <end position="759"/>
    </location>
</feature>
<dbReference type="AlphaFoldDB" id="A0A4R2SAW4"/>
<evidence type="ECO:0000256" key="10">
    <source>
        <dbReference type="ARBA" id="ARBA00022989"/>
    </source>
</evidence>
<dbReference type="GO" id="GO:0008360">
    <property type="term" value="P:regulation of cell shape"/>
    <property type="evidence" value="ECO:0007669"/>
    <property type="project" value="UniProtKB-KW"/>
</dbReference>
<keyword evidence="20" id="KW-1185">Reference proteome</keyword>
<evidence type="ECO:0000313" key="19">
    <source>
        <dbReference type="EMBL" id="TCP69698.1"/>
    </source>
</evidence>
<evidence type="ECO:0000256" key="16">
    <source>
        <dbReference type="SAM" id="MobiDB-lite"/>
    </source>
</evidence>
<evidence type="ECO:0000256" key="1">
    <source>
        <dbReference type="ARBA" id="ARBA00022475"/>
    </source>
</evidence>
<evidence type="ECO:0000256" key="14">
    <source>
        <dbReference type="ARBA" id="ARBA00034000"/>
    </source>
</evidence>
<dbReference type="InterPro" id="IPR050396">
    <property type="entry name" value="Glycosyltr_51/Transpeptidase"/>
</dbReference>